<evidence type="ECO:0000259" key="2">
    <source>
        <dbReference type="PROSITE" id="PS51819"/>
    </source>
</evidence>
<proteinExistence type="predicted"/>
<dbReference type="SUPFAM" id="SSF54593">
    <property type="entry name" value="Glyoxalase/Bleomycin resistance protein/Dihydroxybiphenyl dioxygenase"/>
    <property type="match status" value="1"/>
</dbReference>
<dbReference type="Gene3D" id="3.10.180.10">
    <property type="entry name" value="2,3-Dihydroxybiphenyl 1,2-Dioxygenase, domain 1"/>
    <property type="match status" value="1"/>
</dbReference>
<dbReference type="InterPro" id="IPR029068">
    <property type="entry name" value="Glyas_Bleomycin-R_OHBP_Dase"/>
</dbReference>
<dbReference type="InterPro" id="IPR041581">
    <property type="entry name" value="Glyoxalase_6"/>
</dbReference>
<dbReference type="InterPro" id="IPR037523">
    <property type="entry name" value="VOC_core"/>
</dbReference>
<evidence type="ECO:0000313" key="4">
    <source>
        <dbReference type="Proteomes" id="UP001500051"/>
    </source>
</evidence>
<dbReference type="Pfam" id="PF18029">
    <property type="entry name" value="Glyoxalase_6"/>
    <property type="match status" value="1"/>
</dbReference>
<dbReference type="EMBL" id="BAAAYX010000035">
    <property type="protein sequence ID" value="GAA3719911.1"/>
    <property type="molecule type" value="Genomic_DNA"/>
</dbReference>
<name>A0ABP7EJ73_9ACTN</name>
<dbReference type="PANTHER" id="PTHR35908">
    <property type="entry name" value="HYPOTHETICAL FUSION PROTEIN"/>
    <property type="match status" value="1"/>
</dbReference>
<dbReference type="PROSITE" id="PS51819">
    <property type="entry name" value="VOC"/>
    <property type="match status" value="1"/>
</dbReference>
<comment type="caution">
    <text evidence="3">The sequence shown here is derived from an EMBL/GenBank/DDBJ whole genome shotgun (WGS) entry which is preliminary data.</text>
</comment>
<dbReference type="Proteomes" id="UP001500051">
    <property type="component" value="Unassembled WGS sequence"/>
</dbReference>
<protein>
    <submittedName>
        <fullName evidence="3">VOC family protein</fullName>
    </submittedName>
</protein>
<gene>
    <name evidence="3" type="ORF">GCM10022204_45010</name>
</gene>
<dbReference type="RefSeq" id="WP_344814714.1">
    <property type="nucleotide sequence ID" value="NZ_BAAAYX010000035.1"/>
</dbReference>
<accession>A0ABP7EJ73</accession>
<feature type="region of interest" description="Disordered" evidence="1">
    <location>
        <begin position="1"/>
        <end position="20"/>
    </location>
</feature>
<dbReference type="CDD" id="cd06587">
    <property type="entry name" value="VOC"/>
    <property type="match status" value="1"/>
</dbReference>
<organism evidence="3 4">
    <name type="scientific">Microlunatus aurantiacus</name>
    <dbReference type="NCBI Taxonomy" id="446786"/>
    <lineage>
        <taxon>Bacteria</taxon>
        <taxon>Bacillati</taxon>
        <taxon>Actinomycetota</taxon>
        <taxon>Actinomycetes</taxon>
        <taxon>Propionibacteriales</taxon>
        <taxon>Propionibacteriaceae</taxon>
        <taxon>Microlunatus</taxon>
    </lineage>
</organism>
<dbReference type="PANTHER" id="PTHR35908:SF1">
    <property type="entry name" value="CONSERVED PROTEIN"/>
    <property type="match status" value="1"/>
</dbReference>
<feature type="domain" description="VOC" evidence="2">
    <location>
        <begin position="17"/>
        <end position="136"/>
    </location>
</feature>
<keyword evidence="4" id="KW-1185">Reference proteome</keyword>
<evidence type="ECO:0000256" key="1">
    <source>
        <dbReference type="SAM" id="MobiDB-lite"/>
    </source>
</evidence>
<sequence length="136" mass="15447">MSENAPQTAEGPRPSITFGDVVLDTDDPPRLAEFYSRLLGWRIERREEDWWTVEREDHRLPRLSFQLALDHRPPSWPDNQVPQQYHLDLDVPTDELAAATAYAQSLGATMADNTRSTETFVVLLDPSGHPFCLCAV</sequence>
<reference evidence="4" key="1">
    <citation type="journal article" date="2019" name="Int. J. Syst. Evol. Microbiol.">
        <title>The Global Catalogue of Microorganisms (GCM) 10K type strain sequencing project: providing services to taxonomists for standard genome sequencing and annotation.</title>
        <authorList>
            <consortium name="The Broad Institute Genomics Platform"/>
            <consortium name="The Broad Institute Genome Sequencing Center for Infectious Disease"/>
            <person name="Wu L."/>
            <person name="Ma J."/>
        </authorList>
    </citation>
    <scope>NUCLEOTIDE SEQUENCE [LARGE SCALE GENOMIC DNA]</scope>
    <source>
        <strain evidence="4">JCM 16548</strain>
    </source>
</reference>
<evidence type="ECO:0000313" key="3">
    <source>
        <dbReference type="EMBL" id="GAA3719911.1"/>
    </source>
</evidence>